<gene>
    <name evidence="2" type="ORF">chiPu_0029380</name>
</gene>
<organism evidence="2 3">
    <name type="scientific">Chiloscyllium punctatum</name>
    <name type="common">Brownbanded bambooshark</name>
    <name type="synonym">Hemiscyllium punctatum</name>
    <dbReference type="NCBI Taxonomy" id="137246"/>
    <lineage>
        <taxon>Eukaryota</taxon>
        <taxon>Metazoa</taxon>
        <taxon>Chordata</taxon>
        <taxon>Craniata</taxon>
        <taxon>Vertebrata</taxon>
        <taxon>Chondrichthyes</taxon>
        <taxon>Elasmobranchii</taxon>
        <taxon>Galeomorphii</taxon>
        <taxon>Galeoidea</taxon>
        <taxon>Orectolobiformes</taxon>
        <taxon>Hemiscylliidae</taxon>
        <taxon>Chiloscyllium</taxon>
    </lineage>
</organism>
<protein>
    <submittedName>
        <fullName evidence="2">Uncharacterized protein</fullName>
    </submittedName>
</protein>
<name>A0A401TRA1_CHIPU</name>
<feature type="region of interest" description="Disordered" evidence="1">
    <location>
        <begin position="72"/>
        <end position="126"/>
    </location>
</feature>
<feature type="compositionally biased region" description="Basic and acidic residues" evidence="1">
    <location>
        <begin position="114"/>
        <end position="126"/>
    </location>
</feature>
<feature type="non-terminal residue" evidence="2">
    <location>
        <position position="1"/>
    </location>
</feature>
<dbReference type="EMBL" id="BEZZ01155283">
    <property type="protein sequence ID" value="GCC45165.1"/>
    <property type="molecule type" value="Genomic_DNA"/>
</dbReference>
<evidence type="ECO:0000313" key="2">
    <source>
        <dbReference type="EMBL" id="GCC45165.1"/>
    </source>
</evidence>
<keyword evidence="3" id="KW-1185">Reference proteome</keyword>
<evidence type="ECO:0000313" key="3">
    <source>
        <dbReference type="Proteomes" id="UP000287033"/>
    </source>
</evidence>
<evidence type="ECO:0000256" key="1">
    <source>
        <dbReference type="SAM" id="MobiDB-lite"/>
    </source>
</evidence>
<comment type="caution">
    <text evidence="2">The sequence shown here is derived from an EMBL/GenBank/DDBJ whole genome shotgun (WGS) entry which is preliminary data.</text>
</comment>
<accession>A0A401TRA1</accession>
<proteinExistence type="predicted"/>
<dbReference type="AlphaFoldDB" id="A0A401TRA1"/>
<reference evidence="2 3" key="1">
    <citation type="journal article" date="2018" name="Nat. Ecol. Evol.">
        <title>Shark genomes provide insights into elasmobranch evolution and the origin of vertebrates.</title>
        <authorList>
            <person name="Hara Y"/>
            <person name="Yamaguchi K"/>
            <person name="Onimaru K"/>
            <person name="Kadota M"/>
            <person name="Koyanagi M"/>
            <person name="Keeley SD"/>
            <person name="Tatsumi K"/>
            <person name="Tanaka K"/>
            <person name="Motone F"/>
            <person name="Kageyama Y"/>
            <person name="Nozu R"/>
            <person name="Adachi N"/>
            <person name="Nishimura O"/>
            <person name="Nakagawa R"/>
            <person name="Tanegashima C"/>
            <person name="Kiyatake I"/>
            <person name="Matsumoto R"/>
            <person name="Murakumo K"/>
            <person name="Nishida K"/>
            <person name="Terakita A"/>
            <person name="Kuratani S"/>
            <person name="Sato K"/>
            <person name="Hyodo S Kuraku.S."/>
        </authorList>
    </citation>
    <scope>NUCLEOTIDE SEQUENCE [LARGE SCALE GENOMIC DNA]</scope>
</reference>
<dbReference type="Proteomes" id="UP000287033">
    <property type="component" value="Unassembled WGS sequence"/>
</dbReference>
<sequence length="126" mass="13556">DAVERDVAALDRLQRVDAFDQGRFARAGRAADHHHLALGNAGGAVLQHLEGRPVPFIDVIDLDHLVLISSSEHGFTSPKGRGRRAAPGEGSRSNDGAKPLTRIADAIRPLPLGEVKESVPRTETRM</sequence>